<dbReference type="RefSeq" id="WP_147462027.1">
    <property type="nucleotide sequence ID" value="NZ_RBXB01000001.1"/>
</dbReference>
<proteinExistence type="predicted"/>
<sequence length="973" mass="109078">MRKLIFTLSIALINICMGQDFETGFSKPVASVSSLSTYTNSPVSFATGIPDISFPVVSLPTNSKEISAGLTLSYHPKNLLSSEKASEVGLGWSLLGINGVISREIVQGLDEKYDDAANAGYIKNEFNDIYYYNIGEYSGKFRMIRDIANNTFQLVKLTPSNVKIEYVRNSNTATLIFNSFKITDDKGYIYIFDKNSVSPYKEGAVSIPFKSAFFLTKIYDYKMQELVSFDYQVDTYTQPSASPGTFQNCKLKKIWSKDNGSIEIDYTFTEAYKNSMNDPYEVNSIVSKSNAGNILAKFEFTYGFTEFTNPYDYKDSISKRTLWKIKKYSSDLSKNETTQFEYNNSGSSKEYGAIPGQFKDYFLCDYISHNPGTNEIENPKYFSLGSLKRVISPAGGVVEYNFEANEYAHKEFQQYMTDLTDNMVYFGDPQFQYLKPIYSADFNTNISTTYNFAVSGNTSQYRGVYVKYVVNEIYPYQPGFEPSDGSQPSLNFTILDANFNDGFTGVLCSTPPPIVSSTRFMLNGGTHTLKIQSPTGGKGHFEIYEMTIRDLPHRNAIIKKDQGLRIESIKYYENYYSQTPAKFERFAYDKFDETNSSSGENIVEGSTQGYLVESIVYQNVKVFNGDTGGYTKYYYKAPSAYPSQPGPYYKYWPNVNITKGGLIEKKEVFNMGNLLLASENYDYTLAEMNVPNYIPIAGGDYETKTAWIKEQRATSKVFDQNARAVTTSSELIKSADDFNLVTERATNSDGSTQEKSYKYAREKNQTALINANILGVPLETQVTKNGTVVAKSEIKYDNPSQLYPTSVIAFTPDNLTSSYTGIKYEVYDEKGHVVQYSTTPDSSTGIGVPTTIIWGYNKTMPIAKIDGATLANIPQNLIDAIVNASNEDANASPADAQAKEDALLAQLENFKNNTALSGFSVSVYTYNPSVGVTNVLPPNGIREIYVYDSFGRLEKVKDVNGNVLKDYQYNYKQ</sequence>
<evidence type="ECO:0000313" key="1">
    <source>
        <dbReference type="EMBL" id="RKT01775.1"/>
    </source>
</evidence>
<accession>A0A495SQ09</accession>
<protein>
    <recommendedName>
        <fullName evidence="3">YD repeat-containing protein</fullName>
    </recommendedName>
</protein>
<dbReference type="Proteomes" id="UP000272428">
    <property type="component" value="Unassembled WGS sequence"/>
</dbReference>
<evidence type="ECO:0008006" key="3">
    <source>
        <dbReference type="Google" id="ProtNLM"/>
    </source>
</evidence>
<reference evidence="1 2" key="1">
    <citation type="submission" date="2018-10" db="EMBL/GenBank/DDBJ databases">
        <title>Genomic Encyclopedia of Archaeal and Bacterial Type Strains, Phase II (KMG-II): from individual species to whole genera.</title>
        <authorList>
            <person name="Goeker M."/>
        </authorList>
    </citation>
    <scope>NUCLEOTIDE SEQUENCE [LARGE SCALE GENOMIC DNA]</scope>
    <source>
        <strain evidence="1 2">DSM 14219</strain>
    </source>
</reference>
<dbReference type="AlphaFoldDB" id="A0A495SQ09"/>
<comment type="caution">
    <text evidence="1">The sequence shown here is derived from an EMBL/GenBank/DDBJ whole genome shotgun (WGS) entry which is preliminary data.</text>
</comment>
<organism evidence="1 2">
    <name type="scientific">Chryseobacterium defluvii</name>
    <dbReference type="NCBI Taxonomy" id="160396"/>
    <lineage>
        <taxon>Bacteria</taxon>
        <taxon>Pseudomonadati</taxon>
        <taxon>Bacteroidota</taxon>
        <taxon>Flavobacteriia</taxon>
        <taxon>Flavobacteriales</taxon>
        <taxon>Weeksellaceae</taxon>
        <taxon>Chryseobacterium group</taxon>
        <taxon>Chryseobacterium</taxon>
    </lineage>
</organism>
<evidence type="ECO:0000313" key="2">
    <source>
        <dbReference type="Proteomes" id="UP000272428"/>
    </source>
</evidence>
<gene>
    <name evidence="1" type="ORF">BCF58_0999</name>
</gene>
<dbReference type="OrthoDB" id="9814627at2"/>
<name>A0A495SQ09_9FLAO</name>
<keyword evidence="2" id="KW-1185">Reference proteome</keyword>
<dbReference type="EMBL" id="RBXB01000001">
    <property type="protein sequence ID" value="RKT01775.1"/>
    <property type="molecule type" value="Genomic_DNA"/>
</dbReference>